<evidence type="ECO:0000256" key="6">
    <source>
        <dbReference type="ARBA" id="ARBA00048875"/>
    </source>
</evidence>
<evidence type="ECO:0000256" key="5">
    <source>
        <dbReference type="ARBA" id="ARBA00037114"/>
    </source>
</evidence>
<comment type="similarity">
    <text evidence="1 7">Belongs to the polypeptide deformylase family.</text>
</comment>
<dbReference type="RefSeq" id="XP_026879947.2">
    <property type="nucleotide sequence ID" value="XM_027024146.2"/>
</dbReference>
<reference evidence="8" key="3">
    <citation type="submission" date="2020-05" db="EMBL/GenBank/DDBJ databases">
        <title>Electrophorus electricus (electric eel) genome, fEleEle1, primary haplotype.</title>
        <authorList>
            <person name="Myers G."/>
            <person name="Meyer A."/>
            <person name="Fedrigo O."/>
            <person name="Formenti G."/>
            <person name="Rhie A."/>
            <person name="Tracey A."/>
            <person name="Sims Y."/>
            <person name="Jarvis E.D."/>
        </authorList>
    </citation>
    <scope>NUCLEOTIDE SEQUENCE [LARGE SCALE GENOMIC DNA]</scope>
</reference>
<dbReference type="GO" id="GO:0046872">
    <property type="term" value="F:metal ion binding"/>
    <property type="evidence" value="ECO:0007669"/>
    <property type="project" value="UniProtKB-KW"/>
</dbReference>
<dbReference type="FunFam" id="3.90.45.10:FF:000003">
    <property type="entry name" value="Peptide deformylase"/>
    <property type="match status" value="1"/>
</dbReference>
<dbReference type="AlphaFoldDB" id="A0A4W4FMA6"/>
<dbReference type="GO" id="GO:0006412">
    <property type="term" value="P:translation"/>
    <property type="evidence" value="ECO:0007669"/>
    <property type="project" value="UniProtKB-KW"/>
</dbReference>
<evidence type="ECO:0000313" key="8">
    <source>
        <dbReference type="Ensembl" id="ENSEEEP00000025982.2"/>
    </source>
</evidence>
<accession>A0A4W4FMA6</accession>
<gene>
    <name evidence="8" type="primary">PDF</name>
</gene>
<organism evidence="8 9">
    <name type="scientific">Electrophorus electricus</name>
    <name type="common">Electric eel</name>
    <name type="synonym">Gymnotus electricus</name>
    <dbReference type="NCBI Taxonomy" id="8005"/>
    <lineage>
        <taxon>Eukaryota</taxon>
        <taxon>Metazoa</taxon>
        <taxon>Chordata</taxon>
        <taxon>Craniata</taxon>
        <taxon>Vertebrata</taxon>
        <taxon>Euteleostomi</taxon>
        <taxon>Actinopterygii</taxon>
        <taxon>Neopterygii</taxon>
        <taxon>Teleostei</taxon>
        <taxon>Ostariophysi</taxon>
        <taxon>Gymnotiformes</taxon>
        <taxon>Gymnotoidei</taxon>
        <taxon>Gymnotidae</taxon>
        <taxon>Electrophorus</taxon>
    </lineage>
</organism>
<sequence length="246" mass="27194">MTGHARTLTSKVLRLCTSRAGLPRAWARSPRLLTCAAPSCGHATNVKTRSYLQYLERKVRGPPAPPYGHVCQVGHPVLRSKAAAVHPRDILGPDVQKVIKTLTRVMRKMECVGLSAPQIGVPLRIIALEYPEKLLEDSSPASAEARGLVALPLRIFINPQLRVLNGQTVIFQEACESISGYSACVPRYLSVEVSGLNEKAEPVTWQVSGWPARILQHEVDHLEGILYIDRMDSKSFINIKWEECNG</sequence>
<evidence type="ECO:0000313" key="9">
    <source>
        <dbReference type="Proteomes" id="UP000314983"/>
    </source>
</evidence>
<protein>
    <recommendedName>
        <fullName evidence="7">Peptide deformylase</fullName>
        <ecNumber evidence="7">3.5.1.88</ecNumber>
    </recommendedName>
</protein>
<dbReference type="NCBIfam" id="NF001159">
    <property type="entry name" value="PRK00150.1-3"/>
    <property type="match status" value="1"/>
</dbReference>
<comment type="function">
    <text evidence="5 7">Removes the formyl group from the N-terminal Met of newly synthesized proteins.</text>
</comment>
<reference evidence="8" key="5">
    <citation type="submission" date="2025-09" db="UniProtKB">
        <authorList>
            <consortium name="Ensembl"/>
        </authorList>
    </citation>
    <scope>IDENTIFICATION</scope>
</reference>
<keyword evidence="9" id="KW-1185">Reference proteome</keyword>
<dbReference type="GO" id="GO:0005739">
    <property type="term" value="C:mitochondrion"/>
    <property type="evidence" value="ECO:0007669"/>
    <property type="project" value="TreeGrafter"/>
</dbReference>
<dbReference type="InterPro" id="IPR036821">
    <property type="entry name" value="Peptide_deformylase_sf"/>
</dbReference>
<dbReference type="InterPro" id="IPR023635">
    <property type="entry name" value="Peptide_deformylase"/>
</dbReference>
<dbReference type="PANTHER" id="PTHR10458:SF2">
    <property type="entry name" value="PEPTIDE DEFORMYLASE, MITOCHONDRIAL"/>
    <property type="match status" value="1"/>
</dbReference>
<proteinExistence type="inferred from homology"/>
<dbReference type="HAMAP" id="MF_00163">
    <property type="entry name" value="Pep_deformylase"/>
    <property type="match status" value="1"/>
</dbReference>
<dbReference type="STRING" id="8005.ENSEEEP00000025982"/>
<dbReference type="EC" id="3.5.1.88" evidence="7"/>
<reference evidence="9" key="2">
    <citation type="journal article" date="2017" name="Sci. Adv.">
        <title>A tail of two voltages: Proteomic comparison of the three electric organs of the electric eel.</title>
        <authorList>
            <person name="Traeger L.L."/>
            <person name="Sabat G."/>
            <person name="Barrett-Wilt G.A."/>
            <person name="Wells G.B."/>
            <person name="Sussman M.R."/>
        </authorList>
    </citation>
    <scope>NUCLEOTIDE SEQUENCE [LARGE SCALE GENOMIC DNA]</scope>
</reference>
<keyword evidence="2 7" id="KW-0479">Metal-binding</keyword>
<dbReference type="GeneTree" id="ENSGT00390000018698"/>
<dbReference type="OMA" id="ILYPMRI"/>
<evidence type="ECO:0000256" key="4">
    <source>
        <dbReference type="ARBA" id="ARBA00022917"/>
    </source>
</evidence>
<dbReference type="Gene3D" id="3.90.45.10">
    <property type="entry name" value="Peptide deformylase"/>
    <property type="match status" value="1"/>
</dbReference>
<dbReference type="GeneID" id="113586179"/>
<name>A0A4W4FMA6_ELEEL</name>
<dbReference type="RefSeq" id="XP_035381439.1">
    <property type="nucleotide sequence ID" value="XM_035525546.1"/>
</dbReference>
<reference evidence="9" key="1">
    <citation type="journal article" date="2014" name="Science">
        <title>Nonhuman genetics. Genomic basis for the convergent evolution of electric organs.</title>
        <authorList>
            <person name="Gallant J.R."/>
            <person name="Traeger L.L."/>
            <person name="Volkening J.D."/>
            <person name="Moffett H."/>
            <person name="Chen P.H."/>
            <person name="Novina C.D."/>
            <person name="Phillips G.N.Jr."/>
            <person name="Anand R."/>
            <person name="Wells G.B."/>
            <person name="Pinch M."/>
            <person name="Guth R."/>
            <person name="Unguez G.A."/>
            <person name="Albert J.S."/>
            <person name="Zakon H.H."/>
            <person name="Samanta M.P."/>
            <person name="Sussman M.R."/>
        </authorList>
    </citation>
    <scope>NUCLEOTIDE SEQUENCE [LARGE SCALE GENOMIC DNA]</scope>
</reference>
<comment type="catalytic activity">
    <reaction evidence="6 7">
        <text>N-terminal N-formyl-L-methionyl-[peptide] + H2O = N-terminal L-methionyl-[peptide] + formate</text>
        <dbReference type="Rhea" id="RHEA:24420"/>
        <dbReference type="Rhea" id="RHEA-COMP:10639"/>
        <dbReference type="Rhea" id="RHEA-COMP:10640"/>
        <dbReference type="ChEBI" id="CHEBI:15377"/>
        <dbReference type="ChEBI" id="CHEBI:15740"/>
        <dbReference type="ChEBI" id="CHEBI:49298"/>
        <dbReference type="ChEBI" id="CHEBI:64731"/>
        <dbReference type="EC" id="3.5.1.88"/>
    </reaction>
</comment>
<evidence type="ECO:0000256" key="1">
    <source>
        <dbReference type="ARBA" id="ARBA00010759"/>
    </source>
</evidence>
<dbReference type="Pfam" id="PF01327">
    <property type="entry name" value="Pep_deformylase"/>
    <property type="match status" value="1"/>
</dbReference>
<dbReference type="SUPFAM" id="SSF56420">
    <property type="entry name" value="Peptide deformylase"/>
    <property type="match status" value="1"/>
</dbReference>
<dbReference type="PRINTS" id="PR01576">
    <property type="entry name" value="PDEFORMYLASE"/>
</dbReference>
<keyword evidence="3 7" id="KW-0378">Hydrolase</keyword>
<evidence type="ECO:0000256" key="2">
    <source>
        <dbReference type="ARBA" id="ARBA00022723"/>
    </source>
</evidence>
<dbReference type="Ensembl" id="ENSEEET00000026279.2">
    <property type="protein sequence ID" value="ENSEEEP00000025982.2"/>
    <property type="gene ID" value="ENSEEEG00000012588.2"/>
</dbReference>
<keyword evidence="4 7" id="KW-0648">Protein biosynthesis</keyword>
<evidence type="ECO:0000256" key="7">
    <source>
        <dbReference type="RuleBase" id="RU362111"/>
    </source>
</evidence>
<dbReference type="GO" id="GO:0042586">
    <property type="term" value="F:peptide deformylase activity"/>
    <property type="evidence" value="ECO:0007669"/>
    <property type="project" value="UniProtKB-EC"/>
</dbReference>
<reference evidence="8" key="4">
    <citation type="submission" date="2025-08" db="UniProtKB">
        <authorList>
            <consortium name="Ensembl"/>
        </authorList>
    </citation>
    <scope>IDENTIFICATION</scope>
</reference>
<dbReference type="Proteomes" id="UP000314983">
    <property type="component" value="Chromosome 4"/>
</dbReference>
<dbReference type="CDD" id="cd00487">
    <property type="entry name" value="Pep_deformylase"/>
    <property type="match status" value="1"/>
</dbReference>
<evidence type="ECO:0000256" key="3">
    <source>
        <dbReference type="ARBA" id="ARBA00022801"/>
    </source>
</evidence>
<dbReference type="PANTHER" id="PTHR10458">
    <property type="entry name" value="PEPTIDE DEFORMYLASE"/>
    <property type="match status" value="1"/>
</dbReference>